<dbReference type="EMBL" id="BMWW01000003">
    <property type="protein sequence ID" value="GGY86094.1"/>
    <property type="molecule type" value="Genomic_DNA"/>
</dbReference>
<dbReference type="AlphaFoldDB" id="A0AA87Y2B5"/>
<keyword evidence="1" id="KW-0732">Signal</keyword>
<feature type="signal peptide" evidence="1">
    <location>
        <begin position="1"/>
        <end position="21"/>
    </location>
</feature>
<feature type="domain" description="Ice-binding protein C-terminal" evidence="2">
    <location>
        <begin position="211"/>
        <end position="235"/>
    </location>
</feature>
<accession>A0AA87Y2B5</accession>
<dbReference type="RefSeq" id="WP_206076708.1">
    <property type="nucleotide sequence ID" value="NZ_BMWW01000003.1"/>
</dbReference>
<dbReference type="Proteomes" id="UP000619512">
    <property type="component" value="Unassembled WGS sequence"/>
</dbReference>
<dbReference type="Pfam" id="PF07589">
    <property type="entry name" value="PEP-CTERM"/>
    <property type="match status" value="1"/>
</dbReference>
<evidence type="ECO:0000256" key="1">
    <source>
        <dbReference type="SAM" id="SignalP"/>
    </source>
</evidence>
<evidence type="ECO:0000313" key="4">
    <source>
        <dbReference type="Proteomes" id="UP000619512"/>
    </source>
</evidence>
<feature type="chain" id="PRO_5041742182" description="Ice-binding protein C-terminal domain-containing protein" evidence="1">
    <location>
        <begin position="22"/>
        <end position="237"/>
    </location>
</feature>
<sequence length="237" mass="25518">MHFYRPLVTVALLVALPHAFAAPADVTLSHLTVGNYSDHVNASLSTVNVISDNGRVAVLGLDWTRGTFLEQTGNREISRAHGFTADFTPAAGYAVSSITLSGYLEMERVNQPSVFDESGNWIGYSQYVIGDGFAGGVSYGMAPVEDTLLSTTVDMSQGNDDYLEKFSKPFFVELVTNSVINGYPPVSGPAPYASMMWRDVTVRIEMVPVAAVPEPGTWMMLLAGLAGVGVATRRRQS</sequence>
<dbReference type="InterPro" id="IPR013424">
    <property type="entry name" value="Ice-binding_C"/>
</dbReference>
<dbReference type="NCBIfam" id="TIGR02595">
    <property type="entry name" value="PEP_CTERM"/>
    <property type="match status" value="1"/>
</dbReference>
<gene>
    <name evidence="3" type="ORF">GCM10007388_19050</name>
</gene>
<comment type="caution">
    <text evidence="3">The sequence shown here is derived from an EMBL/GenBank/DDBJ whole genome shotgun (WGS) entry which is preliminary data.</text>
</comment>
<name>A0AA87Y2B5_9BURK</name>
<organism evidence="3 4">
    <name type="scientific">Pseudoduganella plicata</name>
    <dbReference type="NCBI Taxonomy" id="321984"/>
    <lineage>
        <taxon>Bacteria</taxon>
        <taxon>Pseudomonadati</taxon>
        <taxon>Pseudomonadota</taxon>
        <taxon>Betaproteobacteria</taxon>
        <taxon>Burkholderiales</taxon>
        <taxon>Oxalobacteraceae</taxon>
        <taxon>Telluria group</taxon>
        <taxon>Pseudoduganella</taxon>
    </lineage>
</organism>
<evidence type="ECO:0000259" key="2">
    <source>
        <dbReference type="Pfam" id="PF07589"/>
    </source>
</evidence>
<reference evidence="3" key="1">
    <citation type="journal article" date="2014" name="Int. J. Syst. Evol. Microbiol.">
        <title>Complete genome sequence of Corynebacterium casei LMG S-19264T (=DSM 44701T), isolated from a smear-ripened cheese.</title>
        <authorList>
            <consortium name="US DOE Joint Genome Institute (JGI-PGF)"/>
            <person name="Walter F."/>
            <person name="Albersmeier A."/>
            <person name="Kalinowski J."/>
            <person name="Ruckert C."/>
        </authorList>
    </citation>
    <scope>NUCLEOTIDE SEQUENCE</scope>
    <source>
        <strain evidence="3">KCTC 12344</strain>
    </source>
</reference>
<protein>
    <recommendedName>
        <fullName evidence="2">Ice-binding protein C-terminal domain-containing protein</fullName>
    </recommendedName>
</protein>
<proteinExistence type="predicted"/>
<reference evidence="3" key="2">
    <citation type="submission" date="2022-12" db="EMBL/GenBank/DDBJ databases">
        <authorList>
            <person name="Sun Q."/>
            <person name="Kim S."/>
        </authorList>
    </citation>
    <scope>NUCLEOTIDE SEQUENCE</scope>
    <source>
        <strain evidence="3">KCTC 12344</strain>
    </source>
</reference>
<evidence type="ECO:0000313" key="3">
    <source>
        <dbReference type="EMBL" id="GGY86094.1"/>
    </source>
</evidence>